<dbReference type="AlphaFoldDB" id="A0AAD3SJ02"/>
<accession>A0AAD3SJ02</accession>
<name>A0AAD3SJ02_NEPGR</name>
<comment type="caution">
    <text evidence="1">The sequence shown here is derived from an EMBL/GenBank/DDBJ whole genome shotgun (WGS) entry which is preliminary data.</text>
</comment>
<reference evidence="1" key="1">
    <citation type="submission" date="2023-05" db="EMBL/GenBank/DDBJ databases">
        <title>Nepenthes gracilis genome sequencing.</title>
        <authorList>
            <person name="Fukushima K."/>
        </authorList>
    </citation>
    <scope>NUCLEOTIDE SEQUENCE</scope>
    <source>
        <strain evidence="1">SING2019-196</strain>
    </source>
</reference>
<organism evidence="1 2">
    <name type="scientific">Nepenthes gracilis</name>
    <name type="common">Slender pitcher plant</name>
    <dbReference type="NCBI Taxonomy" id="150966"/>
    <lineage>
        <taxon>Eukaryota</taxon>
        <taxon>Viridiplantae</taxon>
        <taxon>Streptophyta</taxon>
        <taxon>Embryophyta</taxon>
        <taxon>Tracheophyta</taxon>
        <taxon>Spermatophyta</taxon>
        <taxon>Magnoliopsida</taxon>
        <taxon>eudicotyledons</taxon>
        <taxon>Gunneridae</taxon>
        <taxon>Pentapetalae</taxon>
        <taxon>Caryophyllales</taxon>
        <taxon>Nepenthaceae</taxon>
        <taxon>Nepenthes</taxon>
    </lineage>
</organism>
<keyword evidence="2" id="KW-1185">Reference proteome</keyword>
<sequence>MPKAPAPDGDGGGCSAPSIKSHPVQAAIDACFIDGHSHYSSEAPDGAFHILDFSSRELDQIDGSPTEAHPGVNGCVFGFDDSTPESIVRISHLYSLENSAHGESQVIGHFDSKCRSKSVNRPCPPNSALVGVDSQDMSPDLAPALRHCMDPAAPESGIVCSEGSAVEKPCSDSLAGKDVYFEHHEGDAAALTLDVHDAGSLPGTPAPYA</sequence>
<proteinExistence type="predicted"/>
<protein>
    <submittedName>
        <fullName evidence="1">Uncharacterized protein</fullName>
    </submittedName>
</protein>
<evidence type="ECO:0000313" key="1">
    <source>
        <dbReference type="EMBL" id="GMH11634.1"/>
    </source>
</evidence>
<evidence type="ECO:0000313" key="2">
    <source>
        <dbReference type="Proteomes" id="UP001279734"/>
    </source>
</evidence>
<gene>
    <name evidence="1" type="ORF">Nepgr_013475</name>
</gene>
<dbReference type="Proteomes" id="UP001279734">
    <property type="component" value="Unassembled WGS sequence"/>
</dbReference>
<dbReference type="EMBL" id="BSYO01000011">
    <property type="protein sequence ID" value="GMH11634.1"/>
    <property type="molecule type" value="Genomic_DNA"/>
</dbReference>